<gene>
    <name evidence="2" type="ORF">A2904_00510</name>
</gene>
<keyword evidence="1" id="KW-0472">Membrane</keyword>
<protein>
    <recommendedName>
        <fullName evidence="4">DUF4352 domain-containing protein</fullName>
    </recommendedName>
</protein>
<keyword evidence="1" id="KW-1133">Transmembrane helix</keyword>
<feature type="transmembrane region" description="Helical" evidence="1">
    <location>
        <begin position="14"/>
        <end position="36"/>
    </location>
</feature>
<evidence type="ECO:0000313" key="3">
    <source>
        <dbReference type="Proteomes" id="UP000176308"/>
    </source>
</evidence>
<name>A0A1G2I8S8_9BACT</name>
<dbReference type="AlphaFoldDB" id="A0A1G2I8S8"/>
<sequence>MKNKKTNFLEQGQVARLLLVLAIIIFVAAIIVFVVLRATTAPPPPPINEPTVPKSVYETTLGDVKFTFQEARDMGKTLFGSMSTSPDYQKNLTTTEKFIMVRIGAQNKGKDNIPDRVWDIENIVDSEGRNYVPLNNIADAWLPDPNLCGALLKPEFSATPCVKIYEVSRVSTGLKITVSAFKKENAGTYDRNQKNKETALIDLIVTQ</sequence>
<evidence type="ECO:0000256" key="1">
    <source>
        <dbReference type="SAM" id="Phobius"/>
    </source>
</evidence>
<evidence type="ECO:0000313" key="2">
    <source>
        <dbReference type="EMBL" id="OGZ71204.1"/>
    </source>
</evidence>
<organism evidence="2 3">
    <name type="scientific">Candidatus Staskawiczbacteria bacterium RIFCSPLOWO2_01_FULL_33_9</name>
    <dbReference type="NCBI Taxonomy" id="1802211"/>
    <lineage>
        <taxon>Bacteria</taxon>
        <taxon>Candidatus Staskawicziibacteriota</taxon>
    </lineage>
</organism>
<comment type="caution">
    <text evidence="2">The sequence shown here is derived from an EMBL/GenBank/DDBJ whole genome shotgun (WGS) entry which is preliminary data.</text>
</comment>
<evidence type="ECO:0008006" key="4">
    <source>
        <dbReference type="Google" id="ProtNLM"/>
    </source>
</evidence>
<accession>A0A1G2I8S8</accession>
<reference evidence="2 3" key="1">
    <citation type="journal article" date="2016" name="Nat. Commun.">
        <title>Thousands of microbial genomes shed light on interconnected biogeochemical processes in an aquifer system.</title>
        <authorList>
            <person name="Anantharaman K."/>
            <person name="Brown C.T."/>
            <person name="Hug L.A."/>
            <person name="Sharon I."/>
            <person name="Castelle C.J."/>
            <person name="Probst A.J."/>
            <person name="Thomas B.C."/>
            <person name="Singh A."/>
            <person name="Wilkins M.J."/>
            <person name="Karaoz U."/>
            <person name="Brodie E.L."/>
            <person name="Williams K.H."/>
            <person name="Hubbard S.S."/>
            <person name="Banfield J.F."/>
        </authorList>
    </citation>
    <scope>NUCLEOTIDE SEQUENCE [LARGE SCALE GENOMIC DNA]</scope>
</reference>
<proteinExistence type="predicted"/>
<keyword evidence="1" id="KW-0812">Transmembrane</keyword>
<dbReference type="EMBL" id="MHOX01000010">
    <property type="protein sequence ID" value="OGZ71204.1"/>
    <property type="molecule type" value="Genomic_DNA"/>
</dbReference>
<dbReference type="Proteomes" id="UP000176308">
    <property type="component" value="Unassembled WGS sequence"/>
</dbReference>